<feature type="transmembrane region" description="Helical" evidence="1">
    <location>
        <begin position="14"/>
        <end position="37"/>
    </location>
</feature>
<dbReference type="EMBL" id="JBEVYD010000003">
    <property type="protein sequence ID" value="KAL3234395.1"/>
    <property type="molecule type" value="Genomic_DNA"/>
</dbReference>
<sequence>MKFNLTRPLQLAQWFSYIMGICIVQFLIILPLSALLFHDFYIKLLPPDSSQWISINNFERNVIENKEMVVLAQQFRRVTSQGPLIPVDPNGIPQTADLRVGTSYKLDLQLDFYCKNLNSSDVMDLQEVSIRVLGSTGDVYYHYRGPILCKSSAFDTTVLDGNKQLVSRTAVVRNEWLNKVHIDDMIHMKPGIAGTVEIIIDLPGPELVIIPDPSSGILVRRFFGSGLRNWMLRWWRTTYIVGISMVYISISSIFVITCIAAFYTSRQIKSNSKKKD</sequence>
<dbReference type="Proteomes" id="UP001623330">
    <property type="component" value="Unassembled WGS sequence"/>
</dbReference>
<gene>
    <name evidence="2" type="ORF">RNJ44_03157</name>
</gene>
<evidence type="ECO:0000313" key="3">
    <source>
        <dbReference type="Proteomes" id="UP001623330"/>
    </source>
</evidence>
<keyword evidence="1" id="KW-1133">Transmembrane helix</keyword>
<keyword evidence="3" id="KW-1185">Reference proteome</keyword>
<evidence type="ECO:0000313" key="2">
    <source>
        <dbReference type="EMBL" id="KAL3234395.1"/>
    </source>
</evidence>
<keyword evidence="1" id="KW-0472">Membrane</keyword>
<accession>A0ABR4NZ60</accession>
<reference evidence="2 3" key="1">
    <citation type="submission" date="2024-05" db="EMBL/GenBank/DDBJ databases">
        <title>Long read based assembly of the Candida bracarensis genome reveals expanded adhesin content.</title>
        <authorList>
            <person name="Marcet-Houben M."/>
            <person name="Ksiezopolska E."/>
            <person name="Gabaldon T."/>
        </authorList>
    </citation>
    <scope>NUCLEOTIDE SEQUENCE [LARGE SCALE GENOMIC DNA]</scope>
    <source>
        <strain evidence="2 3">CBM6</strain>
    </source>
</reference>
<organism evidence="2 3">
    <name type="scientific">Nakaseomyces bracarensis</name>
    <dbReference type="NCBI Taxonomy" id="273131"/>
    <lineage>
        <taxon>Eukaryota</taxon>
        <taxon>Fungi</taxon>
        <taxon>Dikarya</taxon>
        <taxon>Ascomycota</taxon>
        <taxon>Saccharomycotina</taxon>
        <taxon>Saccharomycetes</taxon>
        <taxon>Saccharomycetales</taxon>
        <taxon>Saccharomycetaceae</taxon>
        <taxon>Nakaseomyces</taxon>
    </lineage>
</organism>
<evidence type="ECO:0000256" key="1">
    <source>
        <dbReference type="SAM" id="Phobius"/>
    </source>
</evidence>
<proteinExistence type="predicted"/>
<name>A0ABR4NZ60_9SACH</name>
<evidence type="ECO:0008006" key="4">
    <source>
        <dbReference type="Google" id="ProtNLM"/>
    </source>
</evidence>
<comment type="caution">
    <text evidence="2">The sequence shown here is derived from an EMBL/GenBank/DDBJ whole genome shotgun (WGS) entry which is preliminary data.</text>
</comment>
<protein>
    <recommendedName>
        <fullName evidence="4">Seipin</fullName>
    </recommendedName>
</protein>
<feature type="transmembrane region" description="Helical" evidence="1">
    <location>
        <begin position="238"/>
        <end position="263"/>
    </location>
</feature>
<keyword evidence="1" id="KW-0812">Transmembrane</keyword>